<feature type="chain" id="PRO_5021345044" description="protein S-acyltransferase" evidence="5">
    <location>
        <begin position="23"/>
        <end position="757"/>
    </location>
</feature>
<dbReference type="InterPro" id="IPR036770">
    <property type="entry name" value="Ankyrin_rpt-contain_sf"/>
</dbReference>
<evidence type="ECO:0000256" key="1">
    <source>
        <dbReference type="ARBA" id="ARBA00012210"/>
    </source>
</evidence>
<comment type="caution">
    <text evidence="6">The sequence shown here is derived from an EMBL/GenBank/DDBJ whole genome shotgun (WGS) entry which is preliminary data.</text>
</comment>
<keyword evidence="2" id="KW-0677">Repeat</keyword>
<dbReference type="PROSITE" id="PS50297">
    <property type="entry name" value="ANK_REP_REGION"/>
    <property type="match status" value="2"/>
</dbReference>
<evidence type="ECO:0000313" key="6">
    <source>
        <dbReference type="EMBL" id="TGJ79061.1"/>
    </source>
</evidence>
<proteinExistence type="predicted"/>
<accession>A0A4Z0YIB1</accession>
<evidence type="ECO:0000256" key="3">
    <source>
        <dbReference type="ARBA" id="ARBA00023043"/>
    </source>
</evidence>
<dbReference type="EMBL" id="SKBN01000320">
    <property type="protein sequence ID" value="TGJ79061.1"/>
    <property type="molecule type" value="Genomic_DNA"/>
</dbReference>
<dbReference type="STRING" id="37992.A0A4Z0YIB1"/>
<organism evidence="6 7">
    <name type="scientific">Xylaria hypoxylon</name>
    <dbReference type="NCBI Taxonomy" id="37992"/>
    <lineage>
        <taxon>Eukaryota</taxon>
        <taxon>Fungi</taxon>
        <taxon>Dikarya</taxon>
        <taxon>Ascomycota</taxon>
        <taxon>Pezizomycotina</taxon>
        <taxon>Sordariomycetes</taxon>
        <taxon>Xylariomycetidae</taxon>
        <taxon>Xylariales</taxon>
        <taxon>Xylariaceae</taxon>
        <taxon>Xylaria</taxon>
    </lineage>
</organism>
<gene>
    <name evidence="6" type="ORF">E0Z10_g9705</name>
</gene>
<keyword evidence="7" id="KW-1185">Reference proteome</keyword>
<dbReference type="SUPFAM" id="SSF48403">
    <property type="entry name" value="Ankyrin repeat"/>
    <property type="match status" value="1"/>
</dbReference>
<feature type="repeat" description="ANK" evidence="4">
    <location>
        <begin position="464"/>
        <end position="496"/>
    </location>
</feature>
<evidence type="ECO:0000256" key="4">
    <source>
        <dbReference type="PROSITE-ProRule" id="PRU00023"/>
    </source>
</evidence>
<dbReference type="Proteomes" id="UP000297716">
    <property type="component" value="Unassembled WGS sequence"/>
</dbReference>
<dbReference type="Pfam" id="PF12796">
    <property type="entry name" value="Ank_2"/>
    <property type="match status" value="2"/>
</dbReference>
<dbReference type="EC" id="2.3.1.225" evidence="1"/>
<feature type="repeat" description="ANK" evidence="4">
    <location>
        <begin position="567"/>
        <end position="599"/>
    </location>
</feature>
<dbReference type="Gene3D" id="1.25.40.20">
    <property type="entry name" value="Ankyrin repeat-containing domain"/>
    <property type="match status" value="1"/>
</dbReference>
<evidence type="ECO:0000313" key="7">
    <source>
        <dbReference type="Proteomes" id="UP000297716"/>
    </source>
</evidence>
<sequence length="757" mass="83077">MDPLSLAASIVAIVTLANAVTAAISDLRSTCKSLPGRLHAVHNEVADLELVLFQLAELIKMRACLPDSEVRTLTSAYLASRSPLIGANAWRKEQGKLQTLQEDIRTVKCSLNIMLGASNSQDMLRIGLDVQAISAVTTQSSETQIALSEKFLATLSGVDERIARVENLLQNQAQQLHSSQFMQVGSLYQSVRPEPKRPLPQARQDFLNPVEMNDMGVRVTPYIISCRAGCPCSCHLQRRSSTPHLLSSLLGRLTIGTAGVPALNAKCDDDTCRGSPIRQVNLEYWFPLGFWSTIIRMQVTYGLNMGPTLNLETLRRVPDSAMSVNFAVDGNIEGLKHLFRQGRSSPRDVSTTRGYSLLRWALYSKQYATCIFLIRAGADSSYRPIAASDNSPRIKACHFLLEGGNSEDTKEALRTITNGSEYLDDFIEDSRFTLTHKIVLGLSLKTLEEELILHPEDIDIQDSMGRTPLAWAAARGDNRSVVTLLRYGADPNIMGVQLSGPLSNAAAQGHTACVLLLLDAGADPEPALPPGIQKGSPLSVAARNAKDPLLAKRLLDFGANVNSCTTDGRTPLFHAAKNNDTRLAILLLEYGADINYISVARESPLTMSIIHNSHNVLRLLLERWHEYSVCPRLKGPHLLEIAASYANFETLQILADTDHFRHKYDKHFTIGDFRSRLTERPGMSEKLALAFDELLSIINAAPCALESDLSPVEGAFFSCLSSRSSTFDQSFERSCPVGLQSDDSDDADELFQNALDG</sequence>
<dbReference type="AlphaFoldDB" id="A0A4Z0YIB1"/>
<dbReference type="OrthoDB" id="341259at2759"/>
<evidence type="ECO:0000256" key="5">
    <source>
        <dbReference type="SAM" id="SignalP"/>
    </source>
</evidence>
<evidence type="ECO:0000256" key="2">
    <source>
        <dbReference type="ARBA" id="ARBA00022737"/>
    </source>
</evidence>
<dbReference type="PROSITE" id="PS50088">
    <property type="entry name" value="ANK_REPEAT"/>
    <property type="match status" value="3"/>
</dbReference>
<reference evidence="6 7" key="1">
    <citation type="submission" date="2019-03" db="EMBL/GenBank/DDBJ databases">
        <title>Draft genome sequence of Xylaria hypoxylon DSM 108379, a ubiquitous saprotrophic-parasitic fungi on hardwood.</title>
        <authorList>
            <person name="Buettner E."/>
            <person name="Leonhardt S."/>
            <person name="Gebauer A.M."/>
            <person name="Liers C."/>
            <person name="Hofrichter M."/>
            <person name="Kellner H."/>
        </authorList>
    </citation>
    <scope>NUCLEOTIDE SEQUENCE [LARGE SCALE GENOMIC DNA]</scope>
    <source>
        <strain evidence="6 7">DSM 108379</strain>
    </source>
</reference>
<keyword evidence="3 4" id="KW-0040">ANK repeat</keyword>
<dbReference type="InterPro" id="IPR002110">
    <property type="entry name" value="Ankyrin_rpt"/>
</dbReference>
<dbReference type="SMART" id="SM00248">
    <property type="entry name" value="ANK"/>
    <property type="match status" value="7"/>
</dbReference>
<feature type="signal peptide" evidence="5">
    <location>
        <begin position="1"/>
        <end position="22"/>
    </location>
</feature>
<feature type="repeat" description="ANK" evidence="4">
    <location>
        <begin position="533"/>
        <end position="566"/>
    </location>
</feature>
<protein>
    <recommendedName>
        <fullName evidence="1">protein S-acyltransferase</fullName>
        <ecNumber evidence="1">2.3.1.225</ecNumber>
    </recommendedName>
</protein>
<keyword evidence="5" id="KW-0732">Signal</keyword>
<dbReference type="PANTHER" id="PTHR24161:SF85">
    <property type="entry name" value="PALMITOYLTRANSFERASE HIP14"/>
    <property type="match status" value="1"/>
</dbReference>
<name>A0A4Z0YIB1_9PEZI</name>
<dbReference type="PANTHER" id="PTHR24161">
    <property type="entry name" value="ANK_REP_REGION DOMAIN-CONTAINING PROTEIN-RELATED"/>
    <property type="match status" value="1"/>
</dbReference>